<feature type="compositionally biased region" description="Basic residues" evidence="1">
    <location>
        <begin position="401"/>
        <end position="410"/>
    </location>
</feature>
<comment type="caution">
    <text evidence="4">The sequence shown here is derived from an EMBL/GenBank/DDBJ whole genome shotgun (WGS) entry which is preliminary data.</text>
</comment>
<feature type="compositionally biased region" description="Basic and acidic residues" evidence="1">
    <location>
        <begin position="357"/>
        <end position="368"/>
    </location>
</feature>
<proteinExistence type="predicted"/>
<gene>
    <name evidence="3" type="ORF">SeLEV6574_g05331</name>
    <name evidence="4" type="ORF">SeMB42_g03759</name>
</gene>
<evidence type="ECO:0000313" key="3">
    <source>
        <dbReference type="EMBL" id="TPX42936.1"/>
    </source>
</evidence>
<dbReference type="EMBL" id="QEAN01000139">
    <property type="protein sequence ID" value="TPX46311.1"/>
    <property type="molecule type" value="Genomic_DNA"/>
</dbReference>
<protein>
    <submittedName>
        <fullName evidence="4">Uncharacterized protein</fullName>
    </submittedName>
</protein>
<feature type="signal peptide" evidence="2">
    <location>
        <begin position="1"/>
        <end position="19"/>
    </location>
</feature>
<dbReference type="Proteomes" id="UP000320475">
    <property type="component" value="Unassembled WGS sequence"/>
</dbReference>
<organism evidence="4 5">
    <name type="scientific">Synchytrium endobioticum</name>
    <dbReference type="NCBI Taxonomy" id="286115"/>
    <lineage>
        <taxon>Eukaryota</taxon>
        <taxon>Fungi</taxon>
        <taxon>Fungi incertae sedis</taxon>
        <taxon>Chytridiomycota</taxon>
        <taxon>Chytridiomycota incertae sedis</taxon>
        <taxon>Chytridiomycetes</taxon>
        <taxon>Synchytriales</taxon>
        <taxon>Synchytriaceae</taxon>
        <taxon>Synchytrium</taxon>
    </lineage>
</organism>
<dbReference type="VEuPathDB" id="FungiDB:SeMB42_g03759"/>
<name>A0A507D4R0_9FUNG</name>
<sequence>MSKLLAIFLLLVACNQVVSTDLHTLRDAETRANNMAEVMRERMRVHAFPHVLFMTTDEAINVFREKIRPSSGLHPRTRPGWQLQRQYYLTLFAHLKMLLRVIVNFYKYHDIDAANREISGPVILSSHERKVVLERAESVKEKAKWALKRINECGRRLGLPSIPESEVRIVDDGKGYLGVRITSLFRRINSFAAMVQNQKLKRDSPALNRHSKLLTKDKIDTAFRSLHEPESFHHDADPRMTYSHLLCAAHFHGTAAKWCEYAAGFANLEADHLAQIPADVLASFRECTPDLLERAARHRVTGNTYMQEILARVNSGVVNGYKLKVMPELREYIMEECPTSDEETPTHPDMRQVGSPRYDRGSRADGRFGSRNSLMGRSDGASSSSPGNAGTSSVASDFRSRKSSLRWFRC</sequence>
<evidence type="ECO:0000313" key="4">
    <source>
        <dbReference type="EMBL" id="TPX46311.1"/>
    </source>
</evidence>
<reference evidence="5 6" key="1">
    <citation type="journal article" date="2019" name="Sci. Rep.">
        <title>Comparative genomics of chytrid fungi reveal insights into the obligate biotrophic and pathogenic lifestyle of Synchytrium endobioticum.</title>
        <authorList>
            <person name="van de Vossenberg B.T.L.H."/>
            <person name="Warris S."/>
            <person name="Nguyen H.D.T."/>
            <person name="van Gent-Pelzer M.P.E."/>
            <person name="Joly D.L."/>
            <person name="van de Geest H.C."/>
            <person name="Bonants P.J.M."/>
            <person name="Smith D.S."/>
            <person name="Levesque C.A."/>
            <person name="van der Lee T.A.J."/>
        </authorList>
    </citation>
    <scope>NUCLEOTIDE SEQUENCE [LARGE SCALE GENOMIC DNA]</scope>
    <source>
        <strain evidence="3 6">LEV6574</strain>
        <strain evidence="4 5">MB42</strain>
    </source>
</reference>
<dbReference type="Proteomes" id="UP000317494">
    <property type="component" value="Unassembled WGS sequence"/>
</dbReference>
<keyword evidence="2" id="KW-0732">Signal</keyword>
<feature type="chain" id="PRO_5036131019" evidence="2">
    <location>
        <begin position="20"/>
        <end position="410"/>
    </location>
</feature>
<evidence type="ECO:0000256" key="1">
    <source>
        <dbReference type="SAM" id="MobiDB-lite"/>
    </source>
</evidence>
<feature type="compositionally biased region" description="Low complexity" evidence="1">
    <location>
        <begin position="373"/>
        <end position="393"/>
    </location>
</feature>
<dbReference type="EMBL" id="QEAM01000246">
    <property type="protein sequence ID" value="TPX42936.1"/>
    <property type="molecule type" value="Genomic_DNA"/>
</dbReference>
<evidence type="ECO:0000256" key="2">
    <source>
        <dbReference type="SAM" id="SignalP"/>
    </source>
</evidence>
<accession>A0A507D4R0</accession>
<feature type="region of interest" description="Disordered" evidence="1">
    <location>
        <begin position="337"/>
        <end position="410"/>
    </location>
</feature>
<evidence type="ECO:0000313" key="5">
    <source>
        <dbReference type="Proteomes" id="UP000317494"/>
    </source>
</evidence>
<keyword evidence="5" id="KW-1185">Reference proteome</keyword>
<evidence type="ECO:0000313" key="6">
    <source>
        <dbReference type="Proteomes" id="UP000320475"/>
    </source>
</evidence>
<dbReference type="AlphaFoldDB" id="A0A507D4R0"/>